<evidence type="ECO:0000313" key="3">
    <source>
        <dbReference type="Proteomes" id="UP001190700"/>
    </source>
</evidence>
<keyword evidence="3" id="KW-1185">Reference proteome</keyword>
<dbReference type="AlphaFoldDB" id="A0AAE0L982"/>
<accession>A0AAE0L982</accession>
<feature type="compositionally biased region" description="Polar residues" evidence="1">
    <location>
        <begin position="1"/>
        <end position="10"/>
    </location>
</feature>
<feature type="region of interest" description="Disordered" evidence="1">
    <location>
        <begin position="213"/>
        <end position="329"/>
    </location>
</feature>
<organism evidence="2 3">
    <name type="scientific">Cymbomonas tetramitiformis</name>
    <dbReference type="NCBI Taxonomy" id="36881"/>
    <lineage>
        <taxon>Eukaryota</taxon>
        <taxon>Viridiplantae</taxon>
        <taxon>Chlorophyta</taxon>
        <taxon>Pyramimonadophyceae</taxon>
        <taxon>Pyramimonadales</taxon>
        <taxon>Pyramimonadaceae</taxon>
        <taxon>Cymbomonas</taxon>
    </lineage>
</organism>
<protein>
    <submittedName>
        <fullName evidence="2">Uncharacterized protein</fullName>
    </submittedName>
</protein>
<evidence type="ECO:0000313" key="2">
    <source>
        <dbReference type="EMBL" id="KAK3276723.1"/>
    </source>
</evidence>
<feature type="compositionally biased region" description="Acidic residues" evidence="1">
    <location>
        <begin position="52"/>
        <end position="61"/>
    </location>
</feature>
<comment type="caution">
    <text evidence="2">The sequence shown here is derived from an EMBL/GenBank/DDBJ whole genome shotgun (WGS) entry which is preliminary data.</text>
</comment>
<dbReference type="EMBL" id="LGRX02006413">
    <property type="protein sequence ID" value="KAK3276723.1"/>
    <property type="molecule type" value="Genomic_DNA"/>
</dbReference>
<feature type="compositionally biased region" description="Polar residues" evidence="1">
    <location>
        <begin position="17"/>
        <end position="30"/>
    </location>
</feature>
<evidence type="ECO:0000256" key="1">
    <source>
        <dbReference type="SAM" id="MobiDB-lite"/>
    </source>
</evidence>
<sequence length="329" mass="35031">MTRSSRSALTRQRDENSVPNVMSSAFNAATSALRVSPPREEPAIFRSLGLNESEDGDEVVDAGERWSRENVETPESPSGPSLLQELSFGDQAAPGRADSPPPARNVLQRTSLAEDVAGGASLPLRPQASRDEVHRVTEEAPSIPDLTVNAFTGLNFYVLPSKELLLNASIFKSEHLRKICAKVPGLEVTNNQSRATMVRNLENFREVLERAQTPPTGDMVTPANLTPRADLNAGGPVPPPMGDVPSDLVSRESGQHTQVPVTEGTGPRRPPSPLYVRPGAAQTPTYPPGFGPHTDPNAEQGLFSGLDPPASQAQEPLQPAQVASPSAPA</sequence>
<feature type="region of interest" description="Disordered" evidence="1">
    <location>
        <begin position="1"/>
        <end position="85"/>
    </location>
</feature>
<proteinExistence type="predicted"/>
<gene>
    <name evidence="2" type="ORF">CYMTET_15229</name>
</gene>
<feature type="compositionally biased region" description="Low complexity" evidence="1">
    <location>
        <begin position="316"/>
        <end position="329"/>
    </location>
</feature>
<feature type="compositionally biased region" description="Basic and acidic residues" evidence="1">
    <location>
        <begin position="62"/>
        <end position="71"/>
    </location>
</feature>
<dbReference type="Proteomes" id="UP001190700">
    <property type="component" value="Unassembled WGS sequence"/>
</dbReference>
<reference evidence="2 3" key="1">
    <citation type="journal article" date="2015" name="Genome Biol. Evol.">
        <title>Comparative Genomics of a Bacterivorous Green Alga Reveals Evolutionary Causalities and Consequences of Phago-Mixotrophic Mode of Nutrition.</title>
        <authorList>
            <person name="Burns J.A."/>
            <person name="Paasch A."/>
            <person name="Narechania A."/>
            <person name="Kim E."/>
        </authorList>
    </citation>
    <scope>NUCLEOTIDE SEQUENCE [LARGE SCALE GENOMIC DNA]</scope>
    <source>
        <strain evidence="2 3">PLY_AMNH</strain>
    </source>
</reference>
<name>A0AAE0L982_9CHLO</name>